<dbReference type="CDD" id="cd19531">
    <property type="entry name" value="LCL_NRPS-like"/>
    <property type="match status" value="1"/>
</dbReference>
<dbReference type="SUPFAM" id="SSF56801">
    <property type="entry name" value="Acetyl-CoA synthetase-like"/>
    <property type="match status" value="1"/>
</dbReference>
<evidence type="ECO:0000313" key="3">
    <source>
        <dbReference type="Proteomes" id="UP001560685"/>
    </source>
</evidence>
<dbReference type="Gene3D" id="1.10.1200.10">
    <property type="entry name" value="ACP-like"/>
    <property type="match status" value="1"/>
</dbReference>
<dbReference type="InterPro" id="IPR001242">
    <property type="entry name" value="Condensation_dom"/>
</dbReference>
<dbReference type="Gene3D" id="3.40.50.980">
    <property type="match status" value="2"/>
</dbReference>
<dbReference type="InterPro" id="IPR009081">
    <property type="entry name" value="PP-bd_ACP"/>
</dbReference>
<dbReference type="Pfam" id="PF18563">
    <property type="entry name" value="TubC_N"/>
    <property type="match status" value="1"/>
</dbReference>
<dbReference type="InterPro" id="IPR023213">
    <property type="entry name" value="CAT-like_dom_sf"/>
</dbReference>
<dbReference type="PROSITE" id="PS50075">
    <property type="entry name" value="CARRIER"/>
    <property type="match status" value="1"/>
</dbReference>
<dbReference type="Pfam" id="PF00550">
    <property type="entry name" value="PP-binding"/>
    <property type="match status" value="1"/>
</dbReference>
<dbReference type="Gene3D" id="3.30.559.10">
    <property type="entry name" value="Chloramphenicol acetyltransferase-like domain"/>
    <property type="match status" value="1"/>
</dbReference>
<protein>
    <submittedName>
        <fullName evidence="2">Amino acid adenylation domain-containing protein</fullName>
    </submittedName>
</protein>
<dbReference type="Gene3D" id="2.30.38.10">
    <property type="entry name" value="Luciferase, Domain 3"/>
    <property type="match status" value="1"/>
</dbReference>
<dbReference type="Gene3D" id="3.30.559.30">
    <property type="entry name" value="Nonribosomal peptide synthetase, condensation domain"/>
    <property type="match status" value="1"/>
</dbReference>
<dbReference type="InterPro" id="IPR041464">
    <property type="entry name" value="TubC_N"/>
</dbReference>
<dbReference type="Proteomes" id="UP001560685">
    <property type="component" value="Unassembled WGS sequence"/>
</dbReference>
<dbReference type="Gene3D" id="3.30.300.30">
    <property type="match status" value="1"/>
</dbReference>
<reference evidence="2 3" key="1">
    <citation type="submission" date="2024-05" db="EMBL/GenBank/DDBJ databases">
        <title>Three bacterial strains, DH-69, EH-24, and ECK-19 isolated from coastal sediments.</title>
        <authorList>
            <person name="Ye Y.-Q."/>
            <person name="Du Z.-J."/>
        </authorList>
    </citation>
    <scope>NUCLEOTIDE SEQUENCE [LARGE SCALE GENOMIC DNA]</scope>
    <source>
        <strain evidence="2 3">ECK-19</strain>
    </source>
</reference>
<evidence type="ECO:0000259" key="1">
    <source>
        <dbReference type="PROSITE" id="PS50075"/>
    </source>
</evidence>
<dbReference type="InterPro" id="IPR010071">
    <property type="entry name" value="AA_adenyl_dom"/>
</dbReference>
<proteinExistence type="predicted"/>
<dbReference type="SUPFAM" id="SSF52777">
    <property type="entry name" value="CoA-dependent acyltransferases"/>
    <property type="match status" value="2"/>
</dbReference>
<evidence type="ECO:0000313" key="2">
    <source>
        <dbReference type="EMBL" id="MEX6633172.1"/>
    </source>
</evidence>
<name>A0ABV3Z302_9PROT</name>
<dbReference type="PANTHER" id="PTHR45527">
    <property type="entry name" value="NONRIBOSOMAL PEPTIDE SYNTHETASE"/>
    <property type="match status" value="1"/>
</dbReference>
<dbReference type="CDD" id="cd12116">
    <property type="entry name" value="A_NRPS_Ta1_like"/>
    <property type="match status" value="1"/>
</dbReference>
<dbReference type="Pfam" id="PF00501">
    <property type="entry name" value="AMP-binding"/>
    <property type="match status" value="1"/>
</dbReference>
<keyword evidence="3" id="KW-1185">Reference proteome</keyword>
<dbReference type="RefSeq" id="WP_369313119.1">
    <property type="nucleotide sequence ID" value="NZ_JBEHZE010000001.1"/>
</dbReference>
<dbReference type="NCBIfam" id="TIGR01733">
    <property type="entry name" value="AA-adenyl-dom"/>
    <property type="match status" value="1"/>
</dbReference>
<organism evidence="2 3">
    <name type="scientific">Hyphococcus lacteus</name>
    <dbReference type="NCBI Taxonomy" id="3143536"/>
    <lineage>
        <taxon>Bacteria</taxon>
        <taxon>Pseudomonadati</taxon>
        <taxon>Pseudomonadota</taxon>
        <taxon>Alphaproteobacteria</taxon>
        <taxon>Parvularculales</taxon>
        <taxon>Parvularculaceae</taxon>
        <taxon>Hyphococcus</taxon>
    </lineage>
</organism>
<dbReference type="Pfam" id="PF00668">
    <property type="entry name" value="Condensation"/>
    <property type="match status" value="1"/>
</dbReference>
<comment type="caution">
    <text evidence="2">The sequence shown here is derived from an EMBL/GenBank/DDBJ whole genome shotgun (WGS) entry which is preliminary data.</text>
</comment>
<dbReference type="Pfam" id="PF13193">
    <property type="entry name" value="AMP-binding_C"/>
    <property type="match status" value="1"/>
</dbReference>
<dbReference type="InterPro" id="IPR044894">
    <property type="entry name" value="TubC_N_sf"/>
</dbReference>
<gene>
    <name evidence="2" type="ORF">ABFZ84_06370</name>
</gene>
<dbReference type="EMBL" id="JBEHZE010000001">
    <property type="protein sequence ID" value="MEX6633172.1"/>
    <property type="molecule type" value="Genomic_DNA"/>
</dbReference>
<dbReference type="InterPro" id="IPR025110">
    <property type="entry name" value="AMP-bd_C"/>
</dbReference>
<dbReference type="PANTHER" id="PTHR45527:SF1">
    <property type="entry name" value="FATTY ACID SYNTHASE"/>
    <property type="match status" value="1"/>
</dbReference>
<feature type="domain" description="Carrier" evidence="1">
    <location>
        <begin position="1039"/>
        <end position="1113"/>
    </location>
</feature>
<sequence length="1113" mass="124207">MIASRKTSDKIHIFMDEWARKGVEFSLHEGGLKVSAPKGMIDAAAAEKIRALKADILEVLENDGGPGIAKISRVERSDQHQLGYVQQRIWAHEQMQPDTILYQLPAAWRLDGPLEIGTLNRALNKAVIRHEILRSRFSTIDGSPVQQFVDHEEFAIPITDLSETVADKIDDELRRQVLSLRDTPLNLTEGQNFRTHLFRISSDNHLFFFMPHHLVWDGWCFDIFLRDLSALYNVECEGIEAPLPALEFQYVDYAQWHRDWLGTAFLERELSFWTENLSTDTPPLALPLDNPRPALFNHAGDCVEFELDSALCKKIRAFAEKHHCTHFAVLLSAWQCFLMRITGQTDIVVGVPVQARHQPAVSDVIGCFVNTLCLRQKVRADASFAEMLSESNDFFVRAYEYQDAPVDMLAEHLIDQRDPSRTPIFQTMFTHQHVNRRPKSVGALTLTQYFISPGATPVDLELGIMESDDQIHGELIYCTSLFEERTINHLSDCFQVFLLSALESSENRIADLEILSLADNNKINKEWNKTEAPYNRDVLACDYFDRCAHEDPEKTAIQCAGNSISFEALRVRSNKIANYLKEIGIGPGDFVGIFLDRSIDMVAVMLGVWKSGAAYLPLDPSFPETRITYMLSDAGAKAVVTAGDTQAFYSEIDVRIIDLEVDKEEINAVSGDDVALTNWDTENPAYIIYTSGSTGNPKGVVNSHRALCNFLEAMVKTPGISRDDRLLAVTTISFDISILEIFLPLSVGATLIVATADDVVDGIYLSDLIDHQNITIMQATPATWRLLLDADWQGAPKLKALCGGEPLPAVLASALLPRVASLWNMYGPTETTIWSTCEKIESADDINVGRPIANTKTYVLDQYSKPVPIGVVGDLWIGGDGVAIGYHKRPDITADKFQFIKNSSTDRIYNTGDRARWRQDGKLEILGRDDDQVKLRGYRIELGEIETALSNHEALAQAAAAIHTDPDGEASLVGYVVFKEGDRATGSELRKWLRRSLPQYMIPQFFTPLSALPLTNNNKVDRKALPAPSGDVARVARVAPRTEAEQAMAAIWADLLKAPDISVTDNFFELGGQSLQVAQMVVRVREKMGLFITPRAVIFETLEQLVEGAAPQL</sequence>
<dbReference type="InterPro" id="IPR045851">
    <property type="entry name" value="AMP-bd_C_sf"/>
</dbReference>
<dbReference type="SUPFAM" id="SSF47336">
    <property type="entry name" value="ACP-like"/>
    <property type="match status" value="1"/>
</dbReference>
<dbReference type="InterPro" id="IPR000873">
    <property type="entry name" value="AMP-dep_synth/lig_dom"/>
</dbReference>
<dbReference type="PROSITE" id="PS00455">
    <property type="entry name" value="AMP_BINDING"/>
    <property type="match status" value="1"/>
</dbReference>
<dbReference type="Gene3D" id="1.10.10.1830">
    <property type="entry name" value="Non-ribosomal peptide synthase, adenylation domain"/>
    <property type="match status" value="1"/>
</dbReference>
<dbReference type="InterPro" id="IPR020845">
    <property type="entry name" value="AMP-binding_CS"/>
</dbReference>
<dbReference type="InterPro" id="IPR036736">
    <property type="entry name" value="ACP-like_sf"/>
</dbReference>
<accession>A0ABV3Z302</accession>